<feature type="transmembrane region" description="Helical" evidence="1">
    <location>
        <begin position="267"/>
        <end position="284"/>
    </location>
</feature>
<feature type="transmembrane region" description="Helical" evidence="1">
    <location>
        <begin position="370"/>
        <end position="388"/>
    </location>
</feature>
<feature type="transmembrane region" description="Helical" evidence="1">
    <location>
        <begin position="151"/>
        <end position="179"/>
    </location>
</feature>
<feature type="transmembrane region" description="Helical" evidence="1">
    <location>
        <begin position="191"/>
        <end position="215"/>
    </location>
</feature>
<accession>A0A1F5KKA3</accession>
<gene>
    <name evidence="2" type="ORF">A3D25_02400</name>
</gene>
<keyword evidence="1" id="KW-0812">Transmembrane</keyword>
<feature type="transmembrane region" description="Helical" evidence="1">
    <location>
        <begin position="120"/>
        <end position="139"/>
    </location>
</feature>
<keyword evidence="1" id="KW-0472">Membrane</keyword>
<name>A0A1F5KKA3_9BACT</name>
<comment type="caution">
    <text evidence="2">The sequence shown here is derived from an EMBL/GenBank/DDBJ whole genome shotgun (WGS) entry which is preliminary data.</text>
</comment>
<reference evidence="2 3" key="1">
    <citation type="journal article" date="2016" name="Nat. Commun.">
        <title>Thousands of microbial genomes shed light on interconnected biogeochemical processes in an aquifer system.</title>
        <authorList>
            <person name="Anantharaman K."/>
            <person name="Brown C.T."/>
            <person name="Hug L.A."/>
            <person name="Sharon I."/>
            <person name="Castelle C.J."/>
            <person name="Probst A.J."/>
            <person name="Thomas B.C."/>
            <person name="Singh A."/>
            <person name="Wilkins M.J."/>
            <person name="Karaoz U."/>
            <person name="Brodie E.L."/>
            <person name="Williams K.H."/>
            <person name="Hubbard S.S."/>
            <person name="Banfield J.F."/>
        </authorList>
    </citation>
    <scope>NUCLEOTIDE SEQUENCE [LARGE SCALE GENOMIC DNA]</scope>
</reference>
<dbReference type="PANTHER" id="PTHR38454">
    <property type="entry name" value="INTEGRAL MEMBRANE PROTEIN-RELATED"/>
    <property type="match status" value="1"/>
</dbReference>
<feature type="transmembrane region" description="Helical" evidence="1">
    <location>
        <begin position="236"/>
        <end position="255"/>
    </location>
</feature>
<feature type="transmembrane region" description="Helical" evidence="1">
    <location>
        <begin position="305"/>
        <end position="323"/>
    </location>
</feature>
<feature type="transmembrane region" description="Helical" evidence="1">
    <location>
        <begin position="343"/>
        <end position="363"/>
    </location>
</feature>
<dbReference type="PANTHER" id="PTHR38454:SF1">
    <property type="entry name" value="INTEGRAL MEMBRANE PROTEIN"/>
    <property type="match status" value="1"/>
</dbReference>
<dbReference type="Proteomes" id="UP000177328">
    <property type="component" value="Unassembled WGS sequence"/>
</dbReference>
<proteinExistence type="predicted"/>
<evidence type="ECO:0000313" key="2">
    <source>
        <dbReference type="EMBL" id="OGE41353.1"/>
    </source>
</evidence>
<feature type="transmembrane region" description="Helical" evidence="1">
    <location>
        <begin position="515"/>
        <end position="534"/>
    </location>
</feature>
<evidence type="ECO:0000313" key="3">
    <source>
        <dbReference type="Proteomes" id="UP000177328"/>
    </source>
</evidence>
<protein>
    <submittedName>
        <fullName evidence="2">Uncharacterized protein</fullName>
    </submittedName>
</protein>
<organism evidence="2 3">
    <name type="scientific">Candidatus Daviesbacteria bacterium RIFCSPHIGHO2_02_FULL_43_12</name>
    <dbReference type="NCBI Taxonomy" id="1797776"/>
    <lineage>
        <taxon>Bacteria</taxon>
        <taxon>Candidatus Daviesiibacteriota</taxon>
    </lineage>
</organism>
<dbReference type="AlphaFoldDB" id="A0A1F5KKA3"/>
<dbReference type="EMBL" id="MFDD01000002">
    <property type="protein sequence ID" value="OGE41353.1"/>
    <property type="molecule type" value="Genomic_DNA"/>
</dbReference>
<sequence length="542" mass="62153">MTRPGFFPTQDFIYIARLYQMDKAVSEGHFPVRWVKDFRYGEPLYNFYAPLSYYIGVAIKHSLFLSYIQTTKIIFGMTFLLSGLAMYLFVKSIFGRYPGFIAAILYMYAPYHSVDIYVRGALSEAWALVFFPLIFWTIYRLSLQPTIRNTALVALSLGGLFYTHNVMTMLFSPFLLAWMGYCFLKNPGRKLGINLALSFVWGIAVAASFLLPAFIEKAFVQSKYLTQGYFDFRGHFVTVPQFFSTFWGYGASVWGNEDGMSFQIGPAHWVLFGLSLLTGFLLIARRKLKGLFKIIFETSKFDSALLTYGFFVATFGLSLFMQHNKSAFVWERFDLLSFTQFPWRFLGLSIFFVSAACSLLVLVFKPRLTVVFVIAIIVATYTFNIGFFRPDSYYYDSIDEHYISIKILSQDDKLPRDYLPIWVKRIKLERFSEPTFSMGEGSISAFIKKTAETSFQTTSTQSATLQVPITYFPGWQLKIDGQRSDLLEPDDVGLIKFNVPSGQHKIQLQFRDTPIRTIANITSLVSLVAVAIFLRRRKNALS</sequence>
<keyword evidence="1" id="KW-1133">Transmembrane helix</keyword>
<feature type="transmembrane region" description="Helical" evidence="1">
    <location>
        <begin position="73"/>
        <end position="90"/>
    </location>
</feature>
<evidence type="ECO:0000256" key="1">
    <source>
        <dbReference type="SAM" id="Phobius"/>
    </source>
</evidence>
<dbReference type="InterPro" id="IPR018580">
    <property type="entry name" value="Uncharacterised_YfhO"/>
</dbReference>